<keyword evidence="5 8" id="KW-1133">Transmembrane helix</keyword>
<feature type="transmembrane region" description="Helical" evidence="8">
    <location>
        <begin position="84"/>
        <end position="105"/>
    </location>
</feature>
<feature type="transmembrane region" description="Helical" evidence="8">
    <location>
        <begin position="400"/>
        <end position="423"/>
    </location>
</feature>
<reference evidence="10 11" key="1">
    <citation type="journal article" date="2012" name="BMC Genomics">
        <title>Comparative genomic analysis of the genus Staphylococcus including Staphylococcus aureus and its newly described sister species Staphylococcus simiae.</title>
        <authorList>
            <person name="Suzuki H."/>
            <person name="Lefebure T."/>
            <person name="Pavinski Bitar P."/>
            <person name="Stanhope M.J."/>
        </authorList>
    </citation>
    <scope>NUCLEOTIDE SEQUENCE [LARGE SCALE GENOMIC DNA]</scope>
    <source>
        <strain evidence="10 11">CCM 7213</strain>
    </source>
</reference>
<dbReference type="SUPFAM" id="SSF103473">
    <property type="entry name" value="MFS general substrate transporter"/>
    <property type="match status" value="1"/>
</dbReference>
<evidence type="ECO:0000259" key="9">
    <source>
        <dbReference type="PROSITE" id="PS50850"/>
    </source>
</evidence>
<organism evidence="10 11">
    <name type="scientific">Staphylococcus simiae CCM 7213 = CCUG 51256</name>
    <dbReference type="NCBI Taxonomy" id="911238"/>
    <lineage>
        <taxon>Bacteria</taxon>
        <taxon>Bacillati</taxon>
        <taxon>Bacillota</taxon>
        <taxon>Bacilli</taxon>
        <taxon>Bacillales</taxon>
        <taxon>Staphylococcaceae</taxon>
        <taxon>Staphylococcus</taxon>
    </lineage>
</organism>
<dbReference type="PROSITE" id="PS50850">
    <property type="entry name" value="MFS"/>
    <property type="match status" value="1"/>
</dbReference>
<dbReference type="AlphaFoldDB" id="G5JF60"/>
<feature type="transmembrane region" description="Helical" evidence="8">
    <location>
        <begin position="167"/>
        <end position="185"/>
    </location>
</feature>
<keyword evidence="11" id="KW-1185">Reference proteome</keyword>
<evidence type="ECO:0000256" key="2">
    <source>
        <dbReference type="ARBA" id="ARBA00007520"/>
    </source>
</evidence>
<evidence type="ECO:0000256" key="4">
    <source>
        <dbReference type="ARBA" id="ARBA00022692"/>
    </source>
</evidence>
<evidence type="ECO:0000256" key="8">
    <source>
        <dbReference type="SAM" id="Phobius"/>
    </source>
</evidence>
<feature type="transmembrane region" description="Helical" evidence="8">
    <location>
        <begin position="268"/>
        <end position="293"/>
    </location>
</feature>
<feature type="transmembrane region" description="Helical" evidence="8">
    <location>
        <begin position="12"/>
        <end position="29"/>
    </location>
</feature>
<keyword evidence="6 8" id="KW-0472">Membrane</keyword>
<dbReference type="InterPro" id="IPR011701">
    <property type="entry name" value="MFS"/>
</dbReference>
<feature type="transmembrane region" description="Helical" evidence="8">
    <location>
        <begin position="360"/>
        <end position="379"/>
    </location>
</feature>
<feature type="transmembrane region" description="Helical" evidence="8">
    <location>
        <begin position="226"/>
        <end position="248"/>
    </location>
</feature>
<comment type="similarity">
    <text evidence="2">Belongs to the major facilitator superfamily. TCR/Tet family.</text>
</comment>
<dbReference type="Proteomes" id="UP000005413">
    <property type="component" value="Unassembled WGS sequence"/>
</dbReference>
<evidence type="ECO:0000256" key="7">
    <source>
        <dbReference type="ARBA" id="ARBA00040594"/>
    </source>
</evidence>
<protein>
    <recommendedName>
        <fullName evidence="7">Quinolone resistance protein NorB</fullName>
    </recommendedName>
</protein>
<feature type="transmembrane region" description="Helical" evidence="8">
    <location>
        <begin position="429"/>
        <end position="455"/>
    </location>
</feature>
<dbReference type="PANTHER" id="PTHR42718">
    <property type="entry name" value="MAJOR FACILITATOR SUPERFAMILY MULTIDRUG TRANSPORTER MFSC"/>
    <property type="match status" value="1"/>
</dbReference>
<evidence type="ECO:0000313" key="11">
    <source>
        <dbReference type="Proteomes" id="UP000005413"/>
    </source>
</evidence>
<dbReference type="Gene3D" id="1.20.1250.20">
    <property type="entry name" value="MFS general substrate transporter like domains"/>
    <property type="match status" value="1"/>
</dbReference>
<keyword evidence="3" id="KW-0813">Transport</keyword>
<evidence type="ECO:0000313" key="10">
    <source>
        <dbReference type="EMBL" id="EHJ09152.1"/>
    </source>
</evidence>
<gene>
    <name evidence="10" type="ORF">SS7213T_00259</name>
</gene>
<dbReference type="PANTHER" id="PTHR42718:SF9">
    <property type="entry name" value="MAJOR FACILITATOR SUPERFAMILY MULTIDRUG TRANSPORTER MFSC"/>
    <property type="match status" value="1"/>
</dbReference>
<dbReference type="EMBL" id="AEUN01000011">
    <property type="protein sequence ID" value="EHJ09152.1"/>
    <property type="molecule type" value="Genomic_DNA"/>
</dbReference>
<feature type="transmembrane region" description="Helical" evidence="8">
    <location>
        <begin position="201"/>
        <end position="220"/>
    </location>
</feature>
<accession>G5JF60</accession>
<dbReference type="GO" id="GO:0005886">
    <property type="term" value="C:plasma membrane"/>
    <property type="evidence" value="ECO:0007669"/>
    <property type="project" value="UniProtKB-SubCell"/>
</dbReference>
<feature type="transmembrane region" description="Helical" evidence="8">
    <location>
        <begin position="299"/>
        <end position="321"/>
    </location>
</feature>
<dbReference type="CDD" id="cd17321">
    <property type="entry name" value="MFS_MMR_MDR_like"/>
    <property type="match status" value="1"/>
</dbReference>
<feature type="domain" description="Major facilitator superfamily (MFS) profile" evidence="9">
    <location>
        <begin position="15"/>
        <end position="459"/>
    </location>
</feature>
<evidence type="ECO:0000256" key="3">
    <source>
        <dbReference type="ARBA" id="ARBA00022448"/>
    </source>
</evidence>
<comment type="caution">
    <text evidence="10">The sequence shown here is derived from an EMBL/GenBank/DDBJ whole genome shotgun (WGS) entry which is preliminary data.</text>
</comment>
<evidence type="ECO:0000256" key="6">
    <source>
        <dbReference type="ARBA" id="ARBA00023136"/>
    </source>
</evidence>
<dbReference type="Pfam" id="PF07690">
    <property type="entry name" value="MFS_1"/>
    <property type="match status" value="1"/>
</dbReference>
<dbReference type="InterPro" id="IPR036259">
    <property type="entry name" value="MFS_trans_sf"/>
</dbReference>
<feature type="transmembrane region" description="Helical" evidence="8">
    <location>
        <begin position="142"/>
        <end position="161"/>
    </location>
</feature>
<name>G5JF60_9STAP</name>
<feature type="transmembrane region" description="Helical" evidence="8">
    <location>
        <begin position="333"/>
        <end position="354"/>
    </location>
</feature>
<evidence type="ECO:0000256" key="5">
    <source>
        <dbReference type="ARBA" id="ARBA00022989"/>
    </source>
</evidence>
<evidence type="ECO:0000256" key="1">
    <source>
        <dbReference type="ARBA" id="ARBA00004651"/>
    </source>
</evidence>
<dbReference type="InterPro" id="IPR020846">
    <property type="entry name" value="MFS_dom"/>
</dbReference>
<dbReference type="OrthoDB" id="2412976at2"/>
<dbReference type="Gene3D" id="1.20.1720.10">
    <property type="entry name" value="Multidrug resistance protein D"/>
    <property type="match status" value="1"/>
</dbReference>
<dbReference type="RefSeq" id="WP_002461588.1">
    <property type="nucleotide sequence ID" value="NZ_AEUN01000011.1"/>
</dbReference>
<proteinExistence type="inferred from homology"/>
<comment type="subcellular location">
    <subcellularLocation>
        <location evidence="1">Cell membrane</location>
        <topology evidence="1">Multi-pass membrane protein</topology>
    </subcellularLocation>
</comment>
<sequence>MEHSNVPNYQGGNKLITAIMLAILTYWLFGQSFLNIGPHVQQTYQSSDGIINIAISLTSLFTGVFMVTAGGFADRFGRVKIMRLGLVLSIIGSILIIITHSSWLLLVGRAVQGFSAACLMPATISLINTYYYGNARHRAMSFWSMGSYGGTGLASLLAGSIATAISWQWIFIISIIVTVISFYLLRDVPEVKEDSHHNTQFDFLGLLFFIIFMLSLNVIISMGNQIGWLSATTWLLILLFIVTLYSFIIIEKRRQDPFIDFSLFSSRFFIGTVIANFLMNTTVGTLALFNIFAQQNFNISGLYSGFLTIPYMFGVLITIRIGERMMRERQAKIPMMIGSGFVALGMLFIGLTVIPFNVYIFSSLFGFLLFGMGLGFFATPGLNTAVSNAPSEKVGIASGIYKMVATIGAAFGITIFTSLYNMIKASSSMTIAAMTGFLLCMVFVIIAIFITKWIIPNKQ</sequence>
<dbReference type="PATRIC" id="fig|911238.3.peg.49"/>
<dbReference type="GO" id="GO:0022857">
    <property type="term" value="F:transmembrane transporter activity"/>
    <property type="evidence" value="ECO:0007669"/>
    <property type="project" value="InterPro"/>
</dbReference>
<feature type="transmembrane region" description="Helical" evidence="8">
    <location>
        <begin position="111"/>
        <end position="130"/>
    </location>
</feature>
<keyword evidence="4 8" id="KW-0812">Transmembrane</keyword>
<feature type="transmembrane region" description="Helical" evidence="8">
    <location>
        <begin position="49"/>
        <end position="72"/>
    </location>
</feature>